<keyword evidence="5 7" id="KW-0408">Iron</keyword>
<protein>
    <recommendedName>
        <fullName evidence="7">NADH-quinone oxidoreductase subunit I</fullName>
        <ecNumber evidence="7">7.1.1.-</ecNumber>
    </recommendedName>
    <alternativeName>
        <fullName evidence="7">NADH dehydrogenase I subunit I</fullName>
    </alternativeName>
    <alternativeName>
        <fullName evidence="7">NDH-1 subunit I</fullName>
    </alternativeName>
</protein>
<evidence type="ECO:0000256" key="1">
    <source>
        <dbReference type="ARBA" id="ARBA00010277"/>
    </source>
</evidence>
<evidence type="ECO:0000256" key="6">
    <source>
        <dbReference type="ARBA" id="ARBA00023014"/>
    </source>
</evidence>
<dbReference type="PROSITE" id="PS51379">
    <property type="entry name" value="4FE4S_FER_2"/>
    <property type="match status" value="2"/>
</dbReference>
<sequence length="168" mass="19745">MKEILKALINVFLKMPQGFVVTLKHVFKKPVTLDYPREKKPMAPRYRGRHYLERYEDGTERCVCCGLCAAACPADAIYMEPEETPNGERKAKVYEINLLRCIFCGFCEEACPEEAIFLGQEYEFSDFNRDSFIWRKEDMLVPHPRKDNPFKRIIRRVRRVYGVPDAAR</sequence>
<proteinExistence type="inferred from homology"/>
<accession>A0A855X5K2</accession>
<evidence type="ECO:0000256" key="5">
    <source>
        <dbReference type="ARBA" id="ARBA00023004"/>
    </source>
</evidence>
<evidence type="ECO:0000259" key="8">
    <source>
        <dbReference type="PROSITE" id="PS51379"/>
    </source>
</evidence>
<evidence type="ECO:0000313" key="9">
    <source>
        <dbReference type="EMBL" id="PWB74738.1"/>
    </source>
</evidence>
<dbReference type="PANTHER" id="PTHR10849">
    <property type="entry name" value="NADH DEHYDROGENASE UBIQUINONE IRON-SULFUR PROTEIN 8, MITOCHONDRIAL"/>
    <property type="match status" value="1"/>
</dbReference>
<dbReference type="HAMAP" id="MF_01351">
    <property type="entry name" value="NDH1_NuoI"/>
    <property type="match status" value="1"/>
</dbReference>
<evidence type="ECO:0000313" key="10">
    <source>
        <dbReference type="Proteomes" id="UP000250918"/>
    </source>
</evidence>
<comment type="cofactor">
    <cofactor evidence="7">
        <name>[4Fe-4S] cluster</name>
        <dbReference type="ChEBI" id="CHEBI:49883"/>
    </cofactor>
    <text evidence="7">Binds 2 [4Fe-4S] clusters per subunit.</text>
</comment>
<dbReference type="EC" id="7.1.1.-" evidence="7"/>
<feature type="binding site" evidence="7">
    <location>
        <position position="68"/>
    </location>
    <ligand>
        <name>[4Fe-4S] cluster</name>
        <dbReference type="ChEBI" id="CHEBI:49883"/>
        <label>1</label>
    </ligand>
</feature>
<dbReference type="NCBIfam" id="TIGR01971">
    <property type="entry name" value="NuoI"/>
    <property type="match status" value="1"/>
</dbReference>
<feature type="binding site" evidence="7">
    <location>
        <position position="111"/>
    </location>
    <ligand>
        <name>[4Fe-4S] cluster</name>
        <dbReference type="ChEBI" id="CHEBI:49883"/>
        <label>1</label>
    </ligand>
</feature>
<name>A0A855X5K2_9BACT</name>
<dbReference type="GO" id="GO:0050136">
    <property type="term" value="F:NADH dehydrogenase (quinone) (non-electrogenic) activity"/>
    <property type="evidence" value="ECO:0007669"/>
    <property type="project" value="UniProtKB-UniRule"/>
</dbReference>
<evidence type="ECO:0000256" key="4">
    <source>
        <dbReference type="ARBA" id="ARBA00022967"/>
    </source>
</evidence>
<keyword evidence="6 7" id="KW-0411">Iron-sulfur</keyword>
<dbReference type="InterPro" id="IPR017896">
    <property type="entry name" value="4Fe4S_Fe-S-bd"/>
</dbReference>
<evidence type="ECO:0000256" key="7">
    <source>
        <dbReference type="HAMAP-Rule" id="MF_01351"/>
    </source>
</evidence>
<feature type="domain" description="4Fe-4S ferredoxin-type" evidence="8">
    <location>
        <begin position="53"/>
        <end position="82"/>
    </location>
</feature>
<keyword evidence="3 7" id="KW-0479">Metal-binding</keyword>
<organism evidence="9 10">
    <name type="scientific">candidate division GN15 bacterium</name>
    <dbReference type="NCBI Taxonomy" id="2072418"/>
    <lineage>
        <taxon>Bacteria</taxon>
        <taxon>candidate division GN15</taxon>
    </lineage>
</organism>
<dbReference type="GO" id="GO:0009060">
    <property type="term" value="P:aerobic respiration"/>
    <property type="evidence" value="ECO:0007669"/>
    <property type="project" value="TreeGrafter"/>
</dbReference>
<keyword evidence="4 7" id="KW-1278">Translocase</keyword>
<dbReference type="Proteomes" id="UP000250918">
    <property type="component" value="Unassembled WGS sequence"/>
</dbReference>
<dbReference type="InterPro" id="IPR010226">
    <property type="entry name" value="NADH_quinone_OxRdtase_chainI"/>
</dbReference>
<dbReference type="Pfam" id="PF12838">
    <property type="entry name" value="Fer4_7"/>
    <property type="match status" value="1"/>
</dbReference>
<comment type="caution">
    <text evidence="9">The sequence shown here is derived from an EMBL/GenBank/DDBJ whole genome shotgun (WGS) entry which is preliminary data.</text>
</comment>
<keyword evidence="7" id="KW-0520">NAD</keyword>
<feature type="binding site" evidence="7">
    <location>
        <position position="101"/>
    </location>
    <ligand>
        <name>[4Fe-4S] cluster</name>
        <dbReference type="ChEBI" id="CHEBI:49883"/>
        <label>2</label>
    </ligand>
</feature>
<feature type="binding site" evidence="7">
    <location>
        <position position="104"/>
    </location>
    <ligand>
        <name>[4Fe-4S] cluster</name>
        <dbReference type="ChEBI" id="CHEBI:49883"/>
        <label>2</label>
    </ligand>
</feature>
<feature type="binding site" evidence="7">
    <location>
        <position position="107"/>
    </location>
    <ligand>
        <name>[4Fe-4S] cluster</name>
        <dbReference type="ChEBI" id="CHEBI:49883"/>
        <label>2</label>
    </ligand>
</feature>
<feature type="domain" description="4Fe-4S ferredoxin-type" evidence="8">
    <location>
        <begin position="92"/>
        <end position="121"/>
    </location>
</feature>
<feature type="binding site" evidence="7">
    <location>
        <position position="72"/>
    </location>
    <ligand>
        <name>[4Fe-4S] cluster</name>
        <dbReference type="ChEBI" id="CHEBI:49883"/>
        <label>2</label>
    </ligand>
</feature>
<comment type="similarity">
    <text evidence="1 7">Belongs to the complex I 23 kDa subunit family.</text>
</comment>
<dbReference type="GO" id="GO:0051539">
    <property type="term" value="F:4 iron, 4 sulfur cluster binding"/>
    <property type="evidence" value="ECO:0007669"/>
    <property type="project" value="UniProtKB-KW"/>
</dbReference>
<keyword evidence="7" id="KW-0472">Membrane</keyword>
<feature type="binding site" evidence="7">
    <location>
        <position position="65"/>
    </location>
    <ligand>
        <name>[4Fe-4S] cluster</name>
        <dbReference type="ChEBI" id="CHEBI:49883"/>
        <label>1</label>
    </ligand>
</feature>
<dbReference type="GO" id="GO:0005506">
    <property type="term" value="F:iron ion binding"/>
    <property type="evidence" value="ECO:0007669"/>
    <property type="project" value="UniProtKB-UniRule"/>
</dbReference>
<keyword evidence="7" id="KW-1003">Cell membrane</keyword>
<dbReference type="PROSITE" id="PS00198">
    <property type="entry name" value="4FE4S_FER_1"/>
    <property type="match status" value="2"/>
</dbReference>
<dbReference type="NCBIfam" id="NF004538">
    <property type="entry name" value="PRK05888.1-4"/>
    <property type="match status" value="1"/>
</dbReference>
<dbReference type="AlphaFoldDB" id="A0A855X5K2"/>
<dbReference type="GO" id="GO:0005886">
    <property type="term" value="C:plasma membrane"/>
    <property type="evidence" value="ECO:0007669"/>
    <property type="project" value="UniProtKB-SubCell"/>
</dbReference>
<dbReference type="EMBL" id="PQAP01000023">
    <property type="protein sequence ID" value="PWB74738.1"/>
    <property type="molecule type" value="Genomic_DNA"/>
</dbReference>
<evidence type="ECO:0000256" key="2">
    <source>
        <dbReference type="ARBA" id="ARBA00022485"/>
    </source>
</evidence>
<reference evidence="9 10" key="1">
    <citation type="journal article" date="2018" name="ISME J.">
        <title>A methanotrophic archaeon couples anaerobic oxidation of methane to Fe(III) reduction.</title>
        <authorList>
            <person name="Cai C."/>
            <person name="Leu A.O."/>
            <person name="Xie G.J."/>
            <person name="Guo J."/>
            <person name="Feng Y."/>
            <person name="Zhao J.X."/>
            <person name="Tyson G.W."/>
            <person name="Yuan Z."/>
            <person name="Hu S."/>
        </authorList>
    </citation>
    <scope>NUCLEOTIDE SEQUENCE [LARGE SCALE GENOMIC DNA]</scope>
    <source>
        <strain evidence="9">FeB_12</strain>
    </source>
</reference>
<comment type="subcellular location">
    <subcellularLocation>
        <location evidence="7">Cell membrane</location>
        <topology evidence="7">Peripheral membrane protein</topology>
    </subcellularLocation>
</comment>
<keyword evidence="7" id="KW-0830">Ubiquinone</keyword>
<dbReference type="NCBIfam" id="NF004537">
    <property type="entry name" value="PRK05888.1-3"/>
    <property type="match status" value="1"/>
</dbReference>
<dbReference type="GO" id="GO:0048038">
    <property type="term" value="F:quinone binding"/>
    <property type="evidence" value="ECO:0007669"/>
    <property type="project" value="UniProtKB-KW"/>
</dbReference>
<comment type="subunit">
    <text evidence="7">NDH-1 is composed of 14 different subunits. Subunits NuoA, H, J, K, L, M, N constitute the membrane sector of the complex.</text>
</comment>
<comment type="catalytic activity">
    <reaction evidence="7">
        <text>a quinone + NADH + 5 H(+)(in) = a quinol + NAD(+) + 4 H(+)(out)</text>
        <dbReference type="Rhea" id="RHEA:57888"/>
        <dbReference type="ChEBI" id="CHEBI:15378"/>
        <dbReference type="ChEBI" id="CHEBI:24646"/>
        <dbReference type="ChEBI" id="CHEBI:57540"/>
        <dbReference type="ChEBI" id="CHEBI:57945"/>
        <dbReference type="ChEBI" id="CHEBI:132124"/>
    </reaction>
</comment>
<feature type="binding site" evidence="7">
    <location>
        <position position="62"/>
    </location>
    <ligand>
        <name>[4Fe-4S] cluster</name>
        <dbReference type="ChEBI" id="CHEBI:49883"/>
        <label>1</label>
    </ligand>
</feature>
<dbReference type="SUPFAM" id="SSF54862">
    <property type="entry name" value="4Fe-4S ferredoxins"/>
    <property type="match status" value="1"/>
</dbReference>
<keyword evidence="7" id="KW-0874">Quinone</keyword>
<keyword evidence="2 7" id="KW-0004">4Fe-4S</keyword>
<dbReference type="InterPro" id="IPR017900">
    <property type="entry name" value="4Fe4S_Fe_S_CS"/>
</dbReference>
<gene>
    <name evidence="7" type="primary">nuoI</name>
    <name evidence="9" type="ORF">C3F09_03355</name>
</gene>
<dbReference type="Gene3D" id="3.30.70.3270">
    <property type="match status" value="1"/>
</dbReference>
<evidence type="ECO:0000256" key="3">
    <source>
        <dbReference type="ARBA" id="ARBA00022723"/>
    </source>
</evidence>
<dbReference type="PANTHER" id="PTHR10849:SF20">
    <property type="entry name" value="NADH DEHYDROGENASE [UBIQUINONE] IRON-SULFUR PROTEIN 8, MITOCHONDRIAL"/>
    <property type="match status" value="1"/>
</dbReference>
<comment type="function">
    <text evidence="7">NDH-1 shuttles electrons from NADH, via FMN and iron-sulfur (Fe-S) centers, to quinones in the respiratory chain. The immediate electron acceptor for the enzyme in this species is believed to be ubiquinone. Couples the redox reaction to proton translocation (for every two electrons transferred, four hydrogen ions are translocated across the cytoplasmic membrane), and thus conserves the redox energy in a proton gradient.</text>
</comment>